<protein>
    <submittedName>
        <fullName evidence="3">DUF58 domain-containing protein</fullName>
    </submittedName>
</protein>
<feature type="transmembrane region" description="Helical" evidence="2">
    <location>
        <begin position="73"/>
        <end position="94"/>
    </location>
</feature>
<evidence type="ECO:0000313" key="4">
    <source>
        <dbReference type="Proteomes" id="UP001528673"/>
    </source>
</evidence>
<accession>A0ABT5MSX1</accession>
<feature type="region of interest" description="Disordered" evidence="1">
    <location>
        <begin position="198"/>
        <end position="232"/>
    </location>
</feature>
<organism evidence="3 4">
    <name type="scientific">Curvibacter cyanobacteriorum</name>
    <dbReference type="NCBI Taxonomy" id="3026422"/>
    <lineage>
        <taxon>Bacteria</taxon>
        <taxon>Pseudomonadati</taxon>
        <taxon>Pseudomonadota</taxon>
        <taxon>Betaproteobacteria</taxon>
        <taxon>Burkholderiales</taxon>
        <taxon>Comamonadaceae</taxon>
        <taxon>Curvibacter</taxon>
    </lineage>
</organism>
<dbReference type="RefSeq" id="WP_273947825.1">
    <property type="nucleotide sequence ID" value="NZ_JAQSIP010000001.1"/>
</dbReference>
<evidence type="ECO:0000256" key="1">
    <source>
        <dbReference type="SAM" id="MobiDB-lite"/>
    </source>
</evidence>
<gene>
    <name evidence="3" type="ORF">PSQ40_00325</name>
</gene>
<comment type="caution">
    <text evidence="3">The sequence shown here is derived from an EMBL/GenBank/DDBJ whole genome shotgun (WGS) entry which is preliminary data.</text>
</comment>
<name>A0ABT5MSX1_9BURK</name>
<keyword evidence="4" id="KW-1185">Reference proteome</keyword>
<dbReference type="Proteomes" id="UP001528673">
    <property type="component" value="Unassembled WGS sequence"/>
</dbReference>
<evidence type="ECO:0000313" key="3">
    <source>
        <dbReference type="EMBL" id="MDD0837005.1"/>
    </source>
</evidence>
<feature type="compositionally biased region" description="Pro residues" evidence="1">
    <location>
        <begin position="200"/>
        <end position="214"/>
    </location>
</feature>
<keyword evidence="2" id="KW-0812">Transmembrane</keyword>
<reference evidence="3 4" key="1">
    <citation type="submission" date="2023-02" db="EMBL/GenBank/DDBJ databases">
        <title>Bacterial whole genomic sequence of Curvibacter sp. HBC61.</title>
        <authorList>
            <person name="Le V."/>
            <person name="Ko S.-R."/>
            <person name="Ahn C.-Y."/>
            <person name="Oh H.-M."/>
        </authorList>
    </citation>
    <scope>NUCLEOTIDE SEQUENCE [LARGE SCALE GENOMIC DNA]</scope>
    <source>
        <strain evidence="3 4">HBC61</strain>
    </source>
</reference>
<dbReference type="PANTHER" id="PTHR34351">
    <property type="entry name" value="SLR1927 PROTEIN-RELATED"/>
    <property type="match status" value="1"/>
</dbReference>
<sequence>MSPAPAEPASRHPLRRLRERMRQWWHSRLPRSDHLTLTQRNVYILPTRPGLMLATTLLVLLVASINYQLNLGYLLTFLLAGCALAGMHIGHATLRGLQLQLLPPSAQFCGQALRLDVLLNNPRRAPRHGLGMRLAGQQDWVWTDVPGQGQAPLQLAFLPTRRGLQNVPVLNIETRFPLGTFRVWAIWRPAAQVLIYPQPEAHPPPLPPGEPRSGPPGHATQAGRGQDFEGVRPYRRGDSLKQVVWKKTATALATGSSALVSRDSEHQQPAELWLDQRPLVSLAPEAQLSRLCAWVLQAEQQGLDYGLRLLGQEIAPGQGAAHQQRCLEALALC</sequence>
<proteinExistence type="predicted"/>
<keyword evidence="2" id="KW-0472">Membrane</keyword>
<dbReference type="EMBL" id="JAQSIP010000001">
    <property type="protein sequence ID" value="MDD0837005.1"/>
    <property type="molecule type" value="Genomic_DNA"/>
</dbReference>
<evidence type="ECO:0000256" key="2">
    <source>
        <dbReference type="SAM" id="Phobius"/>
    </source>
</evidence>
<feature type="transmembrane region" description="Helical" evidence="2">
    <location>
        <begin position="50"/>
        <end position="67"/>
    </location>
</feature>
<dbReference type="PANTHER" id="PTHR34351:SF1">
    <property type="entry name" value="SLR1927 PROTEIN"/>
    <property type="match status" value="1"/>
</dbReference>
<keyword evidence="2" id="KW-1133">Transmembrane helix</keyword>